<keyword evidence="3" id="KW-1185">Reference proteome</keyword>
<dbReference type="OrthoDB" id="8909820at2"/>
<dbReference type="EMBL" id="FNKP01000004">
    <property type="protein sequence ID" value="SDR54010.1"/>
    <property type="molecule type" value="Genomic_DNA"/>
</dbReference>
<gene>
    <name evidence="2" type="ORF">SAMN05443245_7331</name>
</gene>
<evidence type="ECO:0000313" key="3">
    <source>
        <dbReference type="Proteomes" id="UP000183487"/>
    </source>
</evidence>
<proteinExistence type="predicted"/>
<sequence length="57" mass="6207">MNTPVTEEQIRTVAFSLWEEAGSPEGQADEFWEKARQQLGVDSAPSDPASEGEPQTA</sequence>
<accession>A0A1H1JW17</accession>
<organism evidence="2 3">
    <name type="scientific">Paraburkholderia fungorum</name>
    <dbReference type="NCBI Taxonomy" id="134537"/>
    <lineage>
        <taxon>Bacteria</taxon>
        <taxon>Pseudomonadati</taxon>
        <taxon>Pseudomonadota</taxon>
        <taxon>Betaproteobacteria</taxon>
        <taxon>Burkholderiales</taxon>
        <taxon>Burkholderiaceae</taxon>
        <taxon>Paraburkholderia</taxon>
    </lineage>
</organism>
<feature type="region of interest" description="Disordered" evidence="1">
    <location>
        <begin position="38"/>
        <end position="57"/>
    </location>
</feature>
<dbReference type="RefSeq" id="WP_074774872.1">
    <property type="nucleotide sequence ID" value="NZ_FNKP01000004.1"/>
</dbReference>
<protein>
    <recommendedName>
        <fullName evidence="4">DUF2934 domain-containing protein</fullName>
    </recommendedName>
</protein>
<dbReference type="InterPro" id="IPR021327">
    <property type="entry name" value="DUF2934"/>
</dbReference>
<evidence type="ECO:0000256" key="1">
    <source>
        <dbReference type="SAM" id="MobiDB-lite"/>
    </source>
</evidence>
<evidence type="ECO:0000313" key="2">
    <source>
        <dbReference type="EMBL" id="SDR54010.1"/>
    </source>
</evidence>
<name>A0A1H1JW17_9BURK</name>
<dbReference type="AlphaFoldDB" id="A0A1H1JW17"/>
<evidence type="ECO:0008006" key="4">
    <source>
        <dbReference type="Google" id="ProtNLM"/>
    </source>
</evidence>
<reference evidence="3" key="1">
    <citation type="submission" date="2016-10" db="EMBL/GenBank/DDBJ databases">
        <authorList>
            <person name="Varghese N."/>
        </authorList>
    </citation>
    <scope>NUCLEOTIDE SEQUENCE [LARGE SCALE GENOMIC DNA]</scope>
    <source>
        <strain evidence="3">GAS106B</strain>
    </source>
</reference>
<dbReference type="Pfam" id="PF11154">
    <property type="entry name" value="DUF2934"/>
    <property type="match status" value="1"/>
</dbReference>
<dbReference type="Proteomes" id="UP000183487">
    <property type="component" value="Unassembled WGS sequence"/>
</dbReference>